<evidence type="ECO:0000256" key="4">
    <source>
        <dbReference type="SAM" id="MobiDB-lite"/>
    </source>
</evidence>
<dbReference type="InterPro" id="IPR000719">
    <property type="entry name" value="Prot_kinase_dom"/>
</dbReference>
<keyword evidence="7" id="KW-1185">Reference proteome</keyword>
<dbReference type="GO" id="GO:0030447">
    <property type="term" value="P:filamentous growth"/>
    <property type="evidence" value="ECO:0007669"/>
    <property type="project" value="UniProtKB-ARBA"/>
</dbReference>
<dbReference type="STRING" id="590646.G3B6G7"/>
<evidence type="ECO:0000259" key="5">
    <source>
        <dbReference type="PROSITE" id="PS50011"/>
    </source>
</evidence>
<proteinExistence type="predicted"/>
<dbReference type="PROSITE" id="PS50011">
    <property type="entry name" value="PROTEIN_KINASE_DOM"/>
    <property type="match status" value="1"/>
</dbReference>
<dbReference type="GO" id="GO:0005737">
    <property type="term" value="C:cytoplasm"/>
    <property type="evidence" value="ECO:0007669"/>
    <property type="project" value="TreeGrafter"/>
</dbReference>
<accession>G3B6G7</accession>
<dbReference type="HOGENOM" id="CLU_025793_1_0_1"/>
<dbReference type="PROSITE" id="PS00107">
    <property type="entry name" value="PROTEIN_KINASE_ATP"/>
    <property type="match status" value="1"/>
</dbReference>
<dbReference type="AlphaFoldDB" id="G3B6G7"/>
<name>G3B6G7_CANTC</name>
<dbReference type="eggNOG" id="KOG0586">
    <property type="taxonomic scope" value="Eukaryota"/>
</dbReference>
<dbReference type="Gene3D" id="3.30.200.20">
    <property type="entry name" value="Phosphorylase Kinase, domain 1"/>
    <property type="match status" value="1"/>
</dbReference>
<dbReference type="Proteomes" id="UP000000707">
    <property type="component" value="Unassembled WGS sequence"/>
</dbReference>
<reference evidence="6 7" key="1">
    <citation type="journal article" date="2011" name="Proc. Natl. Acad. Sci. U.S.A.">
        <title>Comparative genomics of xylose-fermenting fungi for enhanced biofuel production.</title>
        <authorList>
            <person name="Wohlbach D.J."/>
            <person name="Kuo A."/>
            <person name="Sato T.K."/>
            <person name="Potts K.M."/>
            <person name="Salamov A.A."/>
            <person name="LaButti K.M."/>
            <person name="Sun H."/>
            <person name="Clum A."/>
            <person name="Pangilinan J.L."/>
            <person name="Lindquist E.A."/>
            <person name="Lucas S."/>
            <person name="Lapidus A."/>
            <person name="Jin M."/>
            <person name="Gunawan C."/>
            <person name="Balan V."/>
            <person name="Dale B.E."/>
            <person name="Jeffries T.W."/>
            <person name="Zinkel R."/>
            <person name="Barry K.W."/>
            <person name="Grigoriev I.V."/>
            <person name="Gasch A.P."/>
        </authorList>
    </citation>
    <scope>NUCLEOTIDE SEQUENCE [LARGE SCALE GENOMIC DNA]</scope>
    <source>
        <strain evidence="7">ATCC 10573 / BCRC 21748 / CBS 615 / JCM 9827 / NBRC 10315 / NRRL Y-1498 / VKM Y-70</strain>
    </source>
</reference>
<dbReference type="SMART" id="SM00220">
    <property type="entry name" value="S_TKc"/>
    <property type="match status" value="1"/>
</dbReference>
<dbReference type="PANTHER" id="PTHR24346:SF30">
    <property type="entry name" value="MATERNAL EMBRYONIC LEUCINE ZIPPER KINASE"/>
    <property type="match status" value="1"/>
</dbReference>
<dbReference type="PANTHER" id="PTHR24346">
    <property type="entry name" value="MAP/MICROTUBULE AFFINITY-REGULATING KINASE"/>
    <property type="match status" value="1"/>
</dbReference>
<gene>
    <name evidence="6" type="ORF">CANTEDRAFT_114779</name>
</gene>
<dbReference type="InterPro" id="IPR008271">
    <property type="entry name" value="Ser/Thr_kinase_AS"/>
</dbReference>
<dbReference type="GO" id="GO:0005524">
    <property type="term" value="F:ATP binding"/>
    <property type="evidence" value="ECO:0007669"/>
    <property type="project" value="UniProtKB-UniRule"/>
</dbReference>
<evidence type="ECO:0000256" key="2">
    <source>
        <dbReference type="ARBA" id="ARBA00022840"/>
    </source>
</evidence>
<dbReference type="Pfam" id="PF00069">
    <property type="entry name" value="Pkinase"/>
    <property type="match status" value="1"/>
</dbReference>
<keyword evidence="2 3" id="KW-0067">ATP-binding</keyword>
<feature type="region of interest" description="Disordered" evidence="4">
    <location>
        <begin position="118"/>
        <end position="141"/>
    </location>
</feature>
<dbReference type="GO" id="GO:0035556">
    <property type="term" value="P:intracellular signal transduction"/>
    <property type="evidence" value="ECO:0007669"/>
    <property type="project" value="TreeGrafter"/>
</dbReference>
<feature type="binding site" evidence="3">
    <location>
        <position position="236"/>
    </location>
    <ligand>
        <name>ATP</name>
        <dbReference type="ChEBI" id="CHEBI:30616"/>
    </ligand>
</feature>
<dbReference type="SUPFAM" id="SSF56112">
    <property type="entry name" value="Protein kinase-like (PK-like)"/>
    <property type="match status" value="1"/>
</dbReference>
<feature type="domain" description="Protein kinase" evidence="5">
    <location>
        <begin position="206"/>
        <end position="552"/>
    </location>
</feature>
<dbReference type="EMBL" id="GL996524">
    <property type="protein sequence ID" value="EGV63462.1"/>
    <property type="molecule type" value="Genomic_DNA"/>
</dbReference>
<dbReference type="InterPro" id="IPR011009">
    <property type="entry name" value="Kinase-like_dom_sf"/>
</dbReference>
<dbReference type="Gene3D" id="1.10.510.10">
    <property type="entry name" value="Transferase(Phosphotransferase) domain 1"/>
    <property type="match status" value="1"/>
</dbReference>
<organism evidence="7">
    <name type="scientific">Candida tenuis (strain ATCC 10573 / BCRC 21748 / CBS 615 / JCM 9827 / NBRC 10315 / NRRL Y-1498 / VKM Y-70)</name>
    <name type="common">Yeast</name>
    <name type="synonym">Yamadazyma tenuis</name>
    <dbReference type="NCBI Taxonomy" id="590646"/>
    <lineage>
        <taxon>Eukaryota</taxon>
        <taxon>Fungi</taxon>
        <taxon>Dikarya</taxon>
        <taxon>Ascomycota</taxon>
        <taxon>Saccharomycotina</taxon>
        <taxon>Pichiomycetes</taxon>
        <taxon>Debaryomycetaceae</taxon>
        <taxon>Yamadazyma</taxon>
    </lineage>
</organism>
<dbReference type="InterPro" id="IPR017441">
    <property type="entry name" value="Protein_kinase_ATP_BS"/>
</dbReference>
<feature type="region of interest" description="Disordered" evidence="4">
    <location>
        <begin position="1"/>
        <end position="42"/>
    </location>
</feature>
<evidence type="ECO:0000256" key="1">
    <source>
        <dbReference type="ARBA" id="ARBA00022741"/>
    </source>
</evidence>
<dbReference type="PROSITE" id="PS00108">
    <property type="entry name" value="PROTEIN_KINASE_ST"/>
    <property type="match status" value="1"/>
</dbReference>
<evidence type="ECO:0000256" key="3">
    <source>
        <dbReference type="PROSITE-ProRule" id="PRU10141"/>
    </source>
</evidence>
<dbReference type="OrthoDB" id="410920at2759"/>
<keyword evidence="1 3" id="KW-0547">Nucleotide-binding</keyword>
<protein>
    <recommendedName>
        <fullName evidence="5">Protein kinase domain-containing protein</fullName>
    </recommendedName>
</protein>
<evidence type="ECO:0000313" key="7">
    <source>
        <dbReference type="Proteomes" id="UP000000707"/>
    </source>
</evidence>
<sequence length="559" mass="63481">MVDHTVPLGRTNSLPPDHPLLPDRSPSQDHTRPSHHSTPPQLFIQVPQNSRFQIPQSHFQDSPPVPDLSTTLGTLKEAPQFTSPQFTSPTVSDASFESISQVPTPIINNGSFGALSPVDSGLEYPKTRRTTSTKPQKPPRIVSEYKPIDRADFVPQPHRVSSVPGPSEKTLGHSLRTLSEESRQEEDVERFWKHQMFFSAKFDAWFKFVKIIGSGSFSLVVLVHDVDDDRRQAAIKIISIPMNNKAQIKNFKYFLRRELSILHQLHHKNVIRLLDYNISLDLDLRGWDEGPGDESDQDHQDMARELSNSSSIKDLASLQQNNHQLLFLNYCPGGNLYEFSVRTFKTWNQDVRYWRAVVQIVRELVVAVDYIHTNNIVHRDIKLENVLLNYTLDELMEEPHLEGITCLTDFGLAKKLSSSSQMLSTRCGSQDYVAPEILMGLKYNGVLTDSWAVGVVIYCLVENRLPFDLPSYDDMAQTGISPSVIKRRMAKNSPAHRIAMIDWDWYTASDLVANASDEMSSLIRGLQSAVDVLLVRKERRKSVSEMLVSPGFEWVRRPL</sequence>
<dbReference type="GO" id="GO:0004674">
    <property type="term" value="F:protein serine/threonine kinase activity"/>
    <property type="evidence" value="ECO:0007669"/>
    <property type="project" value="TreeGrafter"/>
</dbReference>
<evidence type="ECO:0000313" key="6">
    <source>
        <dbReference type="EMBL" id="EGV63462.1"/>
    </source>
</evidence>